<dbReference type="PANTHER" id="PTHR11360:SF290">
    <property type="entry name" value="MONOCARBOXYLATE MFS PERMEASE"/>
    <property type="match status" value="1"/>
</dbReference>
<evidence type="ECO:0000259" key="5">
    <source>
        <dbReference type="PROSITE" id="PS50850"/>
    </source>
</evidence>
<feature type="transmembrane region" description="Helical" evidence="4">
    <location>
        <begin position="172"/>
        <end position="191"/>
    </location>
</feature>
<evidence type="ECO:0000256" key="3">
    <source>
        <dbReference type="ARBA" id="ARBA00023136"/>
    </source>
</evidence>
<dbReference type="SUPFAM" id="SSF103473">
    <property type="entry name" value="MFS general substrate transporter"/>
    <property type="match status" value="1"/>
</dbReference>
<dbReference type="EMBL" id="SNYW01000008">
    <property type="protein sequence ID" value="TDQ82289.1"/>
    <property type="molecule type" value="Genomic_DNA"/>
</dbReference>
<dbReference type="InterPro" id="IPR011701">
    <property type="entry name" value="MFS"/>
</dbReference>
<dbReference type="PROSITE" id="PS50850">
    <property type="entry name" value="MFS"/>
    <property type="match status" value="1"/>
</dbReference>
<feature type="transmembrane region" description="Helical" evidence="4">
    <location>
        <begin position="307"/>
        <end position="331"/>
    </location>
</feature>
<comment type="caution">
    <text evidence="6">The sequence shown here is derived from an EMBL/GenBank/DDBJ whole genome shotgun (WGS) entry which is preliminary data.</text>
</comment>
<feature type="transmembrane region" description="Helical" evidence="4">
    <location>
        <begin position="140"/>
        <end position="160"/>
    </location>
</feature>
<evidence type="ECO:0000313" key="7">
    <source>
        <dbReference type="Proteomes" id="UP000295783"/>
    </source>
</evidence>
<dbReference type="GO" id="GO:0022857">
    <property type="term" value="F:transmembrane transporter activity"/>
    <property type="evidence" value="ECO:0007669"/>
    <property type="project" value="InterPro"/>
</dbReference>
<name>A0A4R6WMP1_9PROT</name>
<feature type="transmembrane region" description="Helical" evidence="4">
    <location>
        <begin position="53"/>
        <end position="71"/>
    </location>
</feature>
<keyword evidence="1 4" id="KW-0812">Transmembrane</keyword>
<sequence>MTSAHALLDSPRAWTRLWAALGIAVMGGIGLWSPVVVLPVIEAEFGTGRGGASLPYTATMIGFALGGVLMGRFSDRFGIFRPVVFGTLLLGAGFVLASFSTSYWQFVAIQAGLIGFLGCSPTFGPLVADISHWFKRRRGIAIAIVASGNYLAGTIWPPVITHLVTTIGWRETYLSIGLLCLITMLPLALVLRQRLPEEPVSADGSRTAAALLPLPSPHLQSMLLLAGLACCVAMAMPQVHMIAYCGDLGYGPARGAEMLSLMLGFGVVSRLVSGLIADRIGGVGTLILGSGLQCLALFFYLPFDGLMSLYIVSALFGLSQGGIVPSYALIVRDYFPAREAGTRISLCLTATVVGMALGGWLSGLIFDWTGSYQAAFAHGIAWNFLNMGIAAWLLMSRRALRMAGA</sequence>
<feature type="domain" description="Major facilitator superfamily (MFS) profile" evidence="5">
    <location>
        <begin position="16"/>
        <end position="405"/>
    </location>
</feature>
<dbReference type="InterPro" id="IPR050327">
    <property type="entry name" value="Proton-linked_MCT"/>
</dbReference>
<dbReference type="InterPro" id="IPR020846">
    <property type="entry name" value="MFS_dom"/>
</dbReference>
<evidence type="ECO:0000256" key="1">
    <source>
        <dbReference type="ARBA" id="ARBA00022692"/>
    </source>
</evidence>
<dbReference type="Gene3D" id="1.20.1250.20">
    <property type="entry name" value="MFS general substrate transporter like domains"/>
    <property type="match status" value="1"/>
</dbReference>
<dbReference type="Pfam" id="PF07690">
    <property type="entry name" value="MFS_1"/>
    <property type="match status" value="1"/>
</dbReference>
<dbReference type="OrthoDB" id="146345at2"/>
<feature type="transmembrane region" description="Helical" evidence="4">
    <location>
        <begin position="343"/>
        <end position="366"/>
    </location>
</feature>
<organism evidence="6 7">
    <name type="scientific">Dongia mobilis</name>
    <dbReference type="NCBI Taxonomy" id="578943"/>
    <lineage>
        <taxon>Bacteria</taxon>
        <taxon>Pseudomonadati</taxon>
        <taxon>Pseudomonadota</taxon>
        <taxon>Alphaproteobacteria</taxon>
        <taxon>Rhodospirillales</taxon>
        <taxon>Dongiaceae</taxon>
        <taxon>Dongia</taxon>
    </lineage>
</organism>
<evidence type="ECO:0000256" key="4">
    <source>
        <dbReference type="SAM" id="Phobius"/>
    </source>
</evidence>
<dbReference type="InterPro" id="IPR036259">
    <property type="entry name" value="MFS_trans_sf"/>
</dbReference>
<dbReference type="RefSeq" id="WP_133613579.1">
    <property type="nucleotide sequence ID" value="NZ_SNYW01000008.1"/>
</dbReference>
<feature type="transmembrane region" description="Helical" evidence="4">
    <location>
        <begin position="222"/>
        <end position="243"/>
    </location>
</feature>
<feature type="transmembrane region" description="Helical" evidence="4">
    <location>
        <begin position="83"/>
        <end position="101"/>
    </location>
</feature>
<evidence type="ECO:0000313" key="6">
    <source>
        <dbReference type="EMBL" id="TDQ82289.1"/>
    </source>
</evidence>
<keyword evidence="7" id="KW-1185">Reference proteome</keyword>
<gene>
    <name evidence="6" type="ORF">A8950_2111</name>
</gene>
<feature type="transmembrane region" description="Helical" evidence="4">
    <location>
        <begin position="255"/>
        <end position="273"/>
    </location>
</feature>
<dbReference type="Proteomes" id="UP000295783">
    <property type="component" value="Unassembled WGS sequence"/>
</dbReference>
<dbReference type="CDD" id="cd17355">
    <property type="entry name" value="MFS_YcxA_like"/>
    <property type="match status" value="1"/>
</dbReference>
<dbReference type="PANTHER" id="PTHR11360">
    <property type="entry name" value="MONOCARBOXYLATE TRANSPORTER"/>
    <property type="match status" value="1"/>
</dbReference>
<reference evidence="6 7" key="1">
    <citation type="submission" date="2019-03" db="EMBL/GenBank/DDBJ databases">
        <title>Genomic Encyclopedia of Type Strains, Phase III (KMG-III): the genomes of soil and plant-associated and newly described type strains.</title>
        <authorList>
            <person name="Whitman W."/>
        </authorList>
    </citation>
    <scope>NUCLEOTIDE SEQUENCE [LARGE SCALE GENOMIC DNA]</scope>
    <source>
        <strain evidence="6 7">CGMCC 1.7660</strain>
    </source>
</reference>
<dbReference type="AlphaFoldDB" id="A0A4R6WMP1"/>
<feature type="transmembrane region" description="Helical" evidence="4">
    <location>
        <begin position="372"/>
        <end position="395"/>
    </location>
</feature>
<protein>
    <submittedName>
        <fullName evidence="6">Putative MFS family arabinose efflux permease</fullName>
    </submittedName>
</protein>
<feature type="transmembrane region" description="Helical" evidence="4">
    <location>
        <begin position="280"/>
        <end position="301"/>
    </location>
</feature>
<feature type="transmembrane region" description="Helical" evidence="4">
    <location>
        <begin position="17"/>
        <end position="41"/>
    </location>
</feature>
<accession>A0A4R6WMP1</accession>
<keyword evidence="3 4" id="KW-0472">Membrane</keyword>
<evidence type="ECO:0000256" key="2">
    <source>
        <dbReference type="ARBA" id="ARBA00022989"/>
    </source>
</evidence>
<feature type="transmembrane region" description="Helical" evidence="4">
    <location>
        <begin position="107"/>
        <end position="128"/>
    </location>
</feature>
<keyword evidence="2 4" id="KW-1133">Transmembrane helix</keyword>
<proteinExistence type="predicted"/>